<dbReference type="OrthoDB" id="997247at2759"/>
<keyword evidence="2" id="KW-1185">Reference proteome</keyword>
<sequence length="65" mass="7670">MYPCSSNIDPIHLMQVEILAHEVKQLKIRVPLVKVLWCNHRVEQATLEPKEIMRSQYPHLFLGTF</sequence>
<comment type="caution">
    <text evidence="1">The sequence shown here is derived from an EMBL/GenBank/DDBJ whole genome shotgun (WGS) entry which is preliminary data.</text>
</comment>
<protein>
    <submittedName>
        <fullName evidence="1">Retrotransposon gag protein</fullName>
    </submittedName>
</protein>
<accession>A0A5B6WHL6</accession>
<gene>
    <name evidence="1" type="ORF">EPI10_021556</name>
</gene>
<evidence type="ECO:0000313" key="2">
    <source>
        <dbReference type="Proteomes" id="UP000325315"/>
    </source>
</evidence>
<name>A0A5B6WHL6_9ROSI</name>
<dbReference type="EMBL" id="SMMG02000003">
    <property type="protein sequence ID" value="KAA3481170.1"/>
    <property type="molecule type" value="Genomic_DNA"/>
</dbReference>
<reference evidence="2" key="1">
    <citation type="journal article" date="2019" name="Plant Biotechnol. J.">
        <title>Genome sequencing of the Australian wild diploid species Gossypium australe highlights disease resistance and delayed gland morphogenesis.</title>
        <authorList>
            <person name="Cai Y."/>
            <person name="Cai X."/>
            <person name="Wang Q."/>
            <person name="Wang P."/>
            <person name="Zhang Y."/>
            <person name="Cai C."/>
            <person name="Xu Y."/>
            <person name="Wang K."/>
            <person name="Zhou Z."/>
            <person name="Wang C."/>
            <person name="Geng S."/>
            <person name="Li B."/>
            <person name="Dong Q."/>
            <person name="Hou Y."/>
            <person name="Wang H."/>
            <person name="Ai P."/>
            <person name="Liu Z."/>
            <person name="Yi F."/>
            <person name="Sun M."/>
            <person name="An G."/>
            <person name="Cheng J."/>
            <person name="Zhang Y."/>
            <person name="Shi Q."/>
            <person name="Xie Y."/>
            <person name="Shi X."/>
            <person name="Chang Y."/>
            <person name="Huang F."/>
            <person name="Chen Y."/>
            <person name="Hong S."/>
            <person name="Mi L."/>
            <person name="Sun Q."/>
            <person name="Zhang L."/>
            <person name="Zhou B."/>
            <person name="Peng R."/>
            <person name="Zhang X."/>
            <person name="Liu F."/>
        </authorList>
    </citation>
    <scope>NUCLEOTIDE SEQUENCE [LARGE SCALE GENOMIC DNA]</scope>
    <source>
        <strain evidence="2">cv. PA1801</strain>
    </source>
</reference>
<proteinExistence type="predicted"/>
<evidence type="ECO:0000313" key="1">
    <source>
        <dbReference type="EMBL" id="KAA3481170.1"/>
    </source>
</evidence>
<dbReference type="Proteomes" id="UP000325315">
    <property type="component" value="Unassembled WGS sequence"/>
</dbReference>
<organism evidence="1 2">
    <name type="scientific">Gossypium australe</name>
    <dbReference type="NCBI Taxonomy" id="47621"/>
    <lineage>
        <taxon>Eukaryota</taxon>
        <taxon>Viridiplantae</taxon>
        <taxon>Streptophyta</taxon>
        <taxon>Embryophyta</taxon>
        <taxon>Tracheophyta</taxon>
        <taxon>Spermatophyta</taxon>
        <taxon>Magnoliopsida</taxon>
        <taxon>eudicotyledons</taxon>
        <taxon>Gunneridae</taxon>
        <taxon>Pentapetalae</taxon>
        <taxon>rosids</taxon>
        <taxon>malvids</taxon>
        <taxon>Malvales</taxon>
        <taxon>Malvaceae</taxon>
        <taxon>Malvoideae</taxon>
        <taxon>Gossypium</taxon>
    </lineage>
</organism>
<dbReference type="AlphaFoldDB" id="A0A5B6WHL6"/>